<proteinExistence type="predicted"/>
<dbReference type="GO" id="GO:0008270">
    <property type="term" value="F:zinc ion binding"/>
    <property type="evidence" value="ECO:0007669"/>
    <property type="project" value="UniProtKB-KW"/>
</dbReference>
<keyword evidence="2" id="KW-1133">Transmembrane helix</keyword>
<dbReference type="Proteomes" id="UP000694886">
    <property type="component" value="Chromosome 4"/>
</dbReference>
<dbReference type="PROSITE" id="PS50158">
    <property type="entry name" value="ZF_CCHC"/>
    <property type="match status" value="1"/>
</dbReference>
<keyword evidence="1" id="KW-0479">Metal-binding</keyword>
<dbReference type="GO" id="GO:0003676">
    <property type="term" value="F:nucleic acid binding"/>
    <property type="evidence" value="ECO:0007669"/>
    <property type="project" value="InterPro"/>
</dbReference>
<keyword evidence="2" id="KW-0472">Membrane</keyword>
<accession>A0AB32W8Y4</accession>
<keyword evidence="1" id="KW-0862">Zinc</keyword>
<protein>
    <submittedName>
        <fullName evidence="5">Uncharacterized protein LOC108661577</fullName>
    </submittedName>
</protein>
<keyword evidence="1" id="KW-0863">Zinc-finger</keyword>
<dbReference type="PANTHER" id="PTHR34222">
    <property type="entry name" value="GAG_PRE-INTEGRS DOMAIN-CONTAINING PROTEIN"/>
    <property type="match status" value="1"/>
</dbReference>
<gene>
    <name evidence="5" type="primary">LOC108661577</name>
</gene>
<reference evidence="5" key="2">
    <citation type="submission" date="2025-08" db="UniProtKB">
        <authorList>
            <consortium name="RefSeq"/>
        </authorList>
    </citation>
    <scope>IDENTIFICATION</scope>
</reference>
<name>A0AB32W8Y4_THECC</name>
<evidence type="ECO:0000313" key="5">
    <source>
        <dbReference type="RefSeq" id="XP_017974499.1"/>
    </source>
</evidence>
<evidence type="ECO:0000313" key="4">
    <source>
        <dbReference type="Proteomes" id="UP000694886"/>
    </source>
</evidence>
<evidence type="ECO:0000256" key="2">
    <source>
        <dbReference type="SAM" id="Phobius"/>
    </source>
</evidence>
<reference evidence="4" key="1">
    <citation type="journal article" date="1997" name="Nucleic Acids Res.">
        <title>tRNAscan-SE: a program for improved detection of transfer RNA genes in genomic sequence.</title>
        <authorList>
            <person name="Lowe T.M."/>
            <person name="Eddy S.R."/>
        </authorList>
    </citation>
    <scope>NUCLEOTIDE SEQUENCE [LARGE SCALE GENOMIC DNA]</scope>
    <source>
        <strain evidence="4">r\B97-61/B2</strain>
    </source>
</reference>
<dbReference type="PANTHER" id="PTHR34222:SF97">
    <property type="entry name" value="CATALYTIC REGION, PUTATIVE-RELATED"/>
    <property type="match status" value="1"/>
</dbReference>
<dbReference type="InterPro" id="IPR036875">
    <property type="entry name" value="Znf_CCHC_sf"/>
</dbReference>
<dbReference type="GeneID" id="108661577"/>
<dbReference type="SUPFAM" id="SSF57756">
    <property type="entry name" value="Retrovirus zinc finger-like domains"/>
    <property type="match status" value="1"/>
</dbReference>
<feature type="domain" description="CCHC-type" evidence="3">
    <location>
        <begin position="180"/>
        <end position="193"/>
    </location>
</feature>
<feature type="transmembrane region" description="Helical" evidence="2">
    <location>
        <begin position="9"/>
        <end position="29"/>
    </location>
</feature>
<dbReference type="RefSeq" id="XP_017974499.1">
    <property type="nucleotide sequence ID" value="XM_018119010.1"/>
</dbReference>
<dbReference type="InterPro" id="IPR001878">
    <property type="entry name" value="Znf_CCHC"/>
</dbReference>
<dbReference type="AlphaFoldDB" id="A0AB32W8Y4"/>
<sequence>MPWIKCNNLIVAWLLESLTPLIASIVFYMSNVAQIWETLKCRFSLPDGVRICNLQHTLNGITQGSRSVDLYFIELNSVWEELRSVRPLPKCTCGGFQEFVDQMAKDNIFRFLNGLNDSFSALRSQIIMMKPFPSLDKAYNLVLKEENQRNFHVTVQPLSETAAMSVVASEKSKGKSDFLCSHCGKKGHLKEKCYRLIGFPADVKFNKNKSNGNNKRSQYYSANNVTSVAKSDEAEYEGINGLMSQISLSKDQIHKLLSLINEQPSINQYDTPTTSSQQSKTALVNSTVAVASMSSFLNSDAWILDTSVTDHIACNLKNFTAYRKVHDVFVQLPNKMNVLQHQSTSRSVSDLSSSHDASLPTHLLVVPDTHFVDIPSQPISDNSSVPVADNSFDSVVDTSASIFKMDLHDLNANLPELSEPTILPAEEPHLHNSPSNIRKSTRQRHPPKYLEAYHCTFPTQANFVTKYPITKYLSSNQLSPDHKVFTVALSHILEPTYYHQAVKHVQWREAMQSELDALEANGTWTVVPLPPNSHAIGCKWVYKVKLNADDSAE</sequence>
<dbReference type="KEGG" id="tcc:108661577"/>
<organism evidence="4 5">
    <name type="scientific">Theobroma cacao</name>
    <name type="common">Cacao</name>
    <name type="synonym">Cocoa</name>
    <dbReference type="NCBI Taxonomy" id="3641"/>
    <lineage>
        <taxon>Eukaryota</taxon>
        <taxon>Viridiplantae</taxon>
        <taxon>Streptophyta</taxon>
        <taxon>Embryophyta</taxon>
        <taxon>Tracheophyta</taxon>
        <taxon>Spermatophyta</taxon>
        <taxon>Magnoliopsida</taxon>
        <taxon>eudicotyledons</taxon>
        <taxon>Gunneridae</taxon>
        <taxon>Pentapetalae</taxon>
        <taxon>rosids</taxon>
        <taxon>malvids</taxon>
        <taxon>Malvales</taxon>
        <taxon>Malvaceae</taxon>
        <taxon>Byttnerioideae</taxon>
        <taxon>Theobroma</taxon>
    </lineage>
</organism>
<evidence type="ECO:0000256" key="1">
    <source>
        <dbReference type="PROSITE-ProRule" id="PRU00047"/>
    </source>
</evidence>
<keyword evidence="2" id="KW-0812">Transmembrane</keyword>
<evidence type="ECO:0000259" key="3">
    <source>
        <dbReference type="PROSITE" id="PS50158"/>
    </source>
</evidence>
<dbReference type="Gramene" id="Tc04v2_t006760.1">
    <property type="protein sequence ID" value="Tc04v2_p006760.1"/>
    <property type="gene ID" value="Tc04v2_g006760"/>
</dbReference>